<keyword evidence="1" id="KW-0812">Transmembrane</keyword>
<feature type="transmembrane region" description="Helical" evidence="1">
    <location>
        <begin position="334"/>
        <end position="354"/>
    </location>
</feature>
<dbReference type="Proteomes" id="UP000076871">
    <property type="component" value="Unassembled WGS sequence"/>
</dbReference>
<accession>A0A165DB91</accession>
<dbReference type="RefSeq" id="XP_040762215.1">
    <property type="nucleotide sequence ID" value="XM_040906521.1"/>
</dbReference>
<evidence type="ECO:0008006" key="4">
    <source>
        <dbReference type="Google" id="ProtNLM"/>
    </source>
</evidence>
<evidence type="ECO:0000313" key="2">
    <source>
        <dbReference type="EMBL" id="KZT04475.1"/>
    </source>
</evidence>
<dbReference type="AlphaFoldDB" id="A0A165DB91"/>
<keyword evidence="3" id="KW-1185">Reference proteome</keyword>
<keyword evidence="1" id="KW-0472">Membrane</keyword>
<dbReference type="GeneID" id="63823550"/>
<gene>
    <name evidence="2" type="ORF">LAESUDRAFT_703470</name>
</gene>
<dbReference type="OrthoDB" id="2674421at2759"/>
<protein>
    <recommendedName>
        <fullName evidence="4">WW domain-containing protein</fullName>
    </recommendedName>
</protein>
<feature type="transmembrane region" description="Helical" evidence="1">
    <location>
        <begin position="360"/>
        <end position="380"/>
    </location>
</feature>
<name>A0A165DB91_9APHY</name>
<evidence type="ECO:0000256" key="1">
    <source>
        <dbReference type="SAM" id="Phobius"/>
    </source>
</evidence>
<proteinExistence type="predicted"/>
<organism evidence="2 3">
    <name type="scientific">Laetiporus sulphureus 93-53</name>
    <dbReference type="NCBI Taxonomy" id="1314785"/>
    <lineage>
        <taxon>Eukaryota</taxon>
        <taxon>Fungi</taxon>
        <taxon>Dikarya</taxon>
        <taxon>Basidiomycota</taxon>
        <taxon>Agaricomycotina</taxon>
        <taxon>Agaricomycetes</taxon>
        <taxon>Polyporales</taxon>
        <taxon>Laetiporus</taxon>
    </lineage>
</organism>
<reference evidence="2 3" key="1">
    <citation type="journal article" date="2016" name="Mol. Biol. Evol.">
        <title>Comparative Genomics of Early-Diverging Mushroom-Forming Fungi Provides Insights into the Origins of Lignocellulose Decay Capabilities.</title>
        <authorList>
            <person name="Nagy L.G."/>
            <person name="Riley R."/>
            <person name="Tritt A."/>
            <person name="Adam C."/>
            <person name="Daum C."/>
            <person name="Floudas D."/>
            <person name="Sun H."/>
            <person name="Yadav J.S."/>
            <person name="Pangilinan J."/>
            <person name="Larsson K.H."/>
            <person name="Matsuura K."/>
            <person name="Barry K."/>
            <person name="Labutti K."/>
            <person name="Kuo R."/>
            <person name="Ohm R.A."/>
            <person name="Bhattacharya S.S."/>
            <person name="Shirouzu T."/>
            <person name="Yoshinaga Y."/>
            <person name="Martin F.M."/>
            <person name="Grigoriev I.V."/>
            <person name="Hibbett D.S."/>
        </authorList>
    </citation>
    <scope>NUCLEOTIDE SEQUENCE [LARGE SCALE GENOMIC DNA]</scope>
    <source>
        <strain evidence="2 3">93-53</strain>
    </source>
</reference>
<keyword evidence="1" id="KW-1133">Transmembrane helix</keyword>
<dbReference type="EMBL" id="KV427636">
    <property type="protein sequence ID" value="KZT04475.1"/>
    <property type="molecule type" value="Genomic_DNA"/>
</dbReference>
<evidence type="ECO:0000313" key="3">
    <source>
        <dbReference type="Proteomes" id="UP000076871"/>
    </source>
</evidence>
<dbReference type="InParanoid" id="A0A165DB91"/>
<sequence length="407" mass="46100">MQSIHGFSTEKPAARSGSLRPTTSLLTVRYGRNSRATRHYATIAAGFGSYNIEKEPISPPHGCSAYIHPEGQLYFACATTPPVVTEAYLYSDKNQEAIVYWIEQFNKLLDARRIILPKTVELFLQLSDESDDCLYYLVDYATHVAFWIEDEIATEDLWFPEVASKTHLRIHLTEQYWAHVEYFSAHRCSELSMSNLHVDELATVFLHGRADRLTSATSTFPYDAAQCSDFLEVLNSARTCAVNAHTVTTIARLWVIITHYRFNNLYGDLNARLSSDQSVLELPVLSRSRLFSIASQLLFKIPDAYEAELESLWVDELVHQEAWRAAAKSRRLEWALCSSWAFALLIVNLMLLMLPSISRPLAFASILMCNISVVSSAVLLQRNRAAPGYVADQAVRYLTHGFRSRTD</sequence>